<dbReference type="Proteomes" id="UP000186277">
    <property type="component" value="Unassembled WGS sequence"/>
</dbReference>
<keyword evidence="3" id="KW-1185">Reference proteome</keyword>
<evidence type="ECO:0000259" key="1">
    <source>
        <dbReference type="Pfam" id="PF11195"/>
    </source>
</evidence>
<evidence type="ECO:0000313" key="3">
    <source>
        <dbReference type="Proteomes" id="UP000186277"/>
    </source>
</evidence>
<proteinExistence type="predicted"/>
<dbReference type="Pfam" id="PF11195">
    <property type="entry name" value="Tad2-like"/>
    <property type="match status" value="1"/>
</dbReference>
<sequence>MSEISKPENMNASLKCPFNPDQYRDYGADIIVPAGSFAWALSKVYLGKQLYRNGWNAPKEHMRLAYESVANNSEGNGDGPAYIEKSDQDGYWFPWKPTQEDLMACDWKLL</sequence>
<reference evidence="2 3" key="1">
    <citation type="submission" date="2016-09" db="EMBL/GenBank/DDBJ databases">
        <title>Xenorhabdus thuongxuanensis sp. nov. and Xenorhabdus eapokensis sp. nov., isolated from Steinernema species.</title>
        <authorList>
            <person name="Kaempfer P."/>
            <person name="Tobias N.J."/>
            <person name="Phan Ke L."/>
            <person name="Bode H.B."/>
            <person name="Glaeser S.P."/>
        </authorList>
    </citation>
    <scope>NUCLEOTIDE SEQUENCE [LARGE SCALE GENOMIC DNA]</scope>
    <source>
        <strain evidence="2 3">30TX1</strain>
    </source>
</reference>
<dbReference type="AlphaFoldDB" id="A0A1Q5TSH6"/>
<dbReference type="InterPro" id="IPR021361">
    <property type="entry name" value="Tad2-like_dom"/>
</dbReference>
<dbReference type="EMBL" id="MKGR01000027">
    <property type="protein sequence ID" value="OKP03183.1"/>
    <property type="molecule type" value="Genomic_DNA"/>
</dbReference>
<gene>
    <name evidence="2" type="ORF">Xentx_03031</name>
</gene>
<organism evidence="2 3">
    <name type="scientific">Xenorhabdus thuongxuanensis</name>
    <dbReference type="NCBI Taxonomy" id="1873484"/>
    <lineage>
        <taxon>Bacteria</taxon>
        <taxon>Pseudomonadati</taxon>
        <taxon>Pseudomonadota</taxon>
        <taxon>Gammaproteobacteria</taxon>
        <taxon>Enterobacterales</taxon>
        <taxon>Morganellaceae</taxon>
        <taxon>Xenorhabdus</taxon>
    </lineage>
</organism>
<feature type="domain" description="Thoeris anti-defense 2-like" evidence="1">
    <location>
        <begin position="36"/>
        <end position="109"/>
    </location>
</feature>
<comment type="caution">
    <text evidence="2">The sequence shown here is derived from an EMBL/GenBank/DDBJ whole genome shotgun (WGS) entry which is preliminary data.</text>
</comment>
<accession>A0A1Q5TSH6</accession>
<protein>
    <recommendedName>
        <fullName evidence="1">Thoeris anti-defense 2-like domain-containing protein</fullName>
    </recommendedName>
</protein>
<evidence type="ECO:0000313" key="2">
    <source>
        <dbReference type="EMBL" id="OKP03183.1"/>
    </source>
</evidence>
<dbReference type="OrthoDB" id="6445736at2"/>
<name>A0A1Q5TSH6_9GAMM</name>
<dbReference type="RefSeq" id="WP_074021147.1">
    <property type="nucleotide sequence ID" value="NZ_CAWMWP010000051.1"/>
</dbReference>